<keyword evidence="2 4" id="KW-0808">Transferase</keyword>
<accession>A0ABV9D826</accession>
<reference evidence="5" key="1">
    <citation type="journal article" date="2019" name="Int. J. Syst. Evol. Microbiol.">
        <title>The Global Catalogue of Microorganisms (GCM) 10K type strain sequencing project: providing services to taxonomists for standard genome sequencing and annotation.</title>
        <authorList>
            <consortium name="The Broad Institute Genomics Platform"/>
            <consortium name="The Broad Institute Genome Sequencing Center for Infectious Disease"/>
            <person name="Wu L."/>
            <person name="Ma J."/>
        </authorList>
    </citation>
    <scope>NUCLEOTIDE SEQUENCE [LARGE SCALE GENOMIC DNA]</scope>
    <source>
        <strain evidence="5">JCM 3369</strain>
    </source>
</reference>
<comment type="caution">
    <text evidence="4">The sequence shown here is derived from an EMBL/GenBank/DDBJ whole genome shotgun (WGS) entry which is preliminary data.</text>
</comment>
<gene>
    <name evidence="4" type="ORF">ACFO3F_06610</name>
</gene>
<dbReference type="RefSeq" id="WP_122823927.1">
    <property type="nucleotide sequence ID" value="NZ_CP033325.1"/>
</dbReference>
<dbReference type="Proteomes" id="UP001595955">
    <property type="component" value="Unassembled WGS sequence"/>
</dbReference>
<keyword evidence="5" id="KW-1185">Reference proteome</keyword>
<dbReference type="Pfam" id="PF01648">
    <property type="entry name" value="ACPS"/>
    <property type="match status" value="1"/>
</dbReference>
<feature type="domain" description="4'-phosphopantetheinyl transferase" evidence="3">
    <location>
        <begin position="116"/>
        <end position="218"/>
    </location>
</feature>
<dbReference type="InterPro" id="IPR050559">
    <property type="entry name" value="P-Pant_transferase_sf"/>
</dbReference>
<organism evidence="4 5">
    <name type="scientific">Georgenia faecalis</name>
    <dbReference type="NCBI Taxonomy" id="2483799"/>
    <lineage>
        <taxon>Bacteria</taxon>
        <taxon>Bacillati</taxon>
        <taxon>Actinomycetota</taxon>
        <taxon>Actinomycetes</taxon>
        <taxon>Micrococcales</taxon>
        <taxon>Bogoriellaceae</taxon>
        <taxon>Georgenia</taxon>
    </lineage>
</organism>
<dbReference type="GO" id="GO:0016740">
    <property type="term" value="F:transferase activity"/>
    <property type="evidence" value="ECO:0007669"/>
    <property type="project" value="UniProtKB-KW"/>
</dbReference>
<evidence type="ECO:0000256" key="1">
    <source>
        <dbReference type="ARBA" id="ARBA00010990"/>
    </source>
</evidence>
<dbReference type="SUPFAM" id="SSF56214">
    <property type="entry name" value="4'-phosphopantetheinyl transferase"/>
    <property type="match status" value="2"/>
</dbReference>
<evidence type="ECO:0000259" key="3">
    <source>
        <dbReference type="Pfam" id="PF01648"/>
    </source>
</evidence>
<evidence type="ECO:0000313" key="4">
    <source>
        <dbReference type="EMBL" id="MFC4554912.1"/>
    </source>
</evidence>
<dbReference type="InterPro" id="IPR037143">
    <property type="entry name" value="4-PPantetheinyl_Trfase_dom_sf"/>
</dbReference>
<proteinExistence type="inferred from homology"/>
<dbReference type="PANTHER" id="PTHR12215:SF10">
    <property type="entry name" value="L-AMINOADIPATE-SEMIALDEHYDE DEHYDROGENASE-PHOSPHOPANTETHEINYL TRANSFERASE"/>
    <property type="match status" value="1"/>
</dbReference>
<comment type="similarity">
    <text evidence="1">Belongs to the P-Pant transferase superfamily. Gsp/Sfp/HetI/AcpT family.</text>
</comment>
<dbReference type="InterPro" id="IPR008278">
    <property type="entry name" value="4-PPantetheinyl_Trfase_dom"/>
</dbReference>
<evidence type="ECO:0000256" key="2">
    <source>
        <dbReference type="ARBA" id="ARBA00022679"/>
    </source>
</evidence>
<evidence type="ECO:0000313" key="5">
    <source>
        <dbReference type="Proteomes" id="UP001595955"/>
    </source>
</evidence>
<protein>
    <submittedName>
        <fullName evidence="4">4'-phosphopantetheinyl transferase family protein</fullName>
    </submittedName>
</protein>
<dbReference type="Gene3D" id="3.90.470.20">
    <property type="entry name" value="4'-phosphopantetheinyl transferase domain"/>
    <property type="match status" value="1"/>
</dbReference>
<name>A0ABV9D826_9MICO</name>
<sequence>MRARPERRGTVTCEVWWATPSGATALAALLEAAEHRRAERLRDHDRARFVTARALLRLVLAARTGTAPSELRLDTTCYRCGAGHGKPRLVGGDGSVSFSIAHSGDRVVVAVADGTAIGVDVEVGAGTGAEELMSLGASILAPAELADYWRLEPSRRPRALAVWWTRKEAVLKATGDGLTVPMRSLAVTTPDEPAALRSTGRARSSTAAMAVLHDLAADERTVACVAALGVASLTVVERDGDRLLASATAPAATGRA</sequence>
<dbReference type="PANTHER" id="PTHR12215">
    <property type="entry name" value="PHOSPHOPANTETHEINE TRANSFERASE"/>
    <property type="match status" value="1"/>
</dbReference>
<dbReference type="EMBL" id="JBHSGF010000004">
    <property type="protein sequence ID" value="MFC4554912.1"/>
    <property type="molecule type" value="Genomic_DNA"/>
</dbReference>